<comment type="caution">
    <text evidence="1">The sequence shown here is derived from an EMBL/GenBank/DDBJ whole genome shotgun (WGS) entry which is preliminary data.</text>
</comment>
<gene>
    <name evidence="1" type="ORF">B0A48_17852</name>
</gene>
<protein>
    <submittedName>
        <fullName evidence="1">Uncharacterized protein</fullName>
    </submittedName>
</protein>
<evidence type="ECO:0000313" key="2">
    <source>
        <dbReference type="Proteomes" id="UP000192596"/>
    </source>
</evidence>
<reference evidence="2" key="1">
    <citation type="submission" date="2017-03" db="EMBL/GenBank/DDBJ databases">
        <title>Genomes of endolithic fungi from Antarctica.</title>
        <authorList>
            <person name="Coleine C."/>
            <person name="Masonjones S."/>
            <person name="Stajich J.E."/>
        </authorList>
    </citation>
    <scope>NUCLEOTIDE SEQUENCE [LARGE SCALE GENOMIC DNA]</scope>
    <source>
        <strain evidence="2">CCFEE 5527</strain>
    </source>
</reference>
<keyword evidence="2" id="KW-1185">Reference proteome</keyword>
<dbReference type="EMBL" id="NAJO01000073">
    <property type="protein sequence ID" value="OQN96052.1"/>
    <property type="molecule type" value="Genomic_DNA"/>
</dbReference>
<dbReference type="AlphaFoldDB" id="A0A1V8SA96"/>
<proteinExistence type="predicted"/>
<organism evidence="1 2">
    <name type="scientific">Cryoendolithus antarcticus</name>
    <dbReference type="NCBI Taxonomy" id="1507870"/>
    <lineage>
        <taxon>Eukaryota</taxon>
        <taxon>Fungi</taxon>
        <taxon>Dikarya</taxon>
        <taxon>Ascomycota</taxon>
        <taxon>Pezizomycotina</taxon>
        <taxon>Dothideomycetes</taxon>
        <taxon>Dothideomycetidae</taxon>
        <taxon>Cladosporiales</taxon>
        <taxon>Cladosporiaceae</taxon>
        <taxon>Cryoendolithus</taxon>
    </lineage>
</organism>
<accession>A0A1V8SA96</accession>
<evidence type="ECO:0000313" key="1">
    <source>
        <dbReference type="EMBL" id="OQN96052.1"/>
    </source>
</evidence>
<sequence length="208" mass="24042">MTKYRQLHLVPTREKWTKDDDERTPICLNPYPFIKIATEIKVQYPQLKVLTVHVQSDWDIFLETTTGVREGFMENTAVYGPWSATFIGVGRLEILGADMMRTIFQNDAIVSTWIWICQCAPELLEEIRTCPNLEQEHLDAKERVGEELNGIPALEAYFSPSTSHNVPRSMVADYWARMAHCHPEYAGCGLDSFELWSFILQLWPDEDD</sequence>
<name>A0A1V8SA96_9PEZI</name>
<dbReference type="InParanoid" id="A0A1V8SA96"/>
<dbReference type="Proteomes" id="UP000192596">
    <property type="component" value="Unassembled WGS sequence"/>
</dbReference>